<protein>
    <submittedName>
        <fullName evidence="2">Uncharacterized protein</fullName>
    </submittedName>
</protein>
<gene>
    <name evidence="2" type="ORF">JYU34_013951</name>
</gene>
<evidence type="ECO:0000256" key="1">
    <source>
        <dbReference type="SAM" id="MobiDB-lite"/>
    </source>
</evidence>
<name>A0ABQ7QB10_PLUXY</name>
<proteinExistence type="predicted"/>
<keyword evidence="3" id="KW-1185">Reference proteome</keyword>
<feature type="region of interest" description="Disordered" evidence="1">
    <location>
        <begin position="24"/>
        <end position="56"/>
    </location>
</feature>
<reference evidence="2 3" key="1">
    <citation type="submission" date="2021-06" db="EMBL/GenBank/DDBJ databases">
        <title>A haploid diamondback moth (Plutella xylostella L.) genome assembly resolves 31 chromosomes and identifies a diamide resistance mutation.</title>
        <authorList>
            <person name="Ward C.M."/>
            <person name="Perry K.D."/>
            <person name="Baker G."/>
            <person name="Powis K."/>
            <person name="Heckel D.G."/>
            <person name="Baxter S.W."/>
        </authorList>
    </citation>
    <scope>NUCLEOTIDE SEQUENCE [LARGE SCALE GENOMIC DNA]</scope>
    <source>
        <strain evidence="2 3">LV</strain>
        <tissue evidence="2">Single pupa</tissue>
    </source>
</reference>
<organism evidence="2 3">
    <name type="scientific">Plutella xylostella</name>
    <name type="common">Diamondback moth</name>
    <name type="synonym">Plutella maculipennis</name>
    <dbReference type="NCBI Taxonomy" id="51655"/>
    <lineage>
        <taxon>Eukaryota</taxon>
        <taxon>Metazoa</taxon>
        <taxon>Ecdysozoa</taxon>
        <taxon>Arthropoda</taxon>
        <taxon>Hexapoda</taxon>
        <taxon>Insecta</taxon>
        <taxon>Pterygota</taxon>
        <taxon>Neoptera</taxon>
        <taxon>Endopterygota</taxon>
        <taxon>Lepidoptera</taxon>
        <taxon>Glossata</taxon>
        <taxon>Ditrysia</taxon>
        <taxon>Yponomeutoidea</taxon>
        <taxon>Plutellidae</taxon>
        <taxon>Plutella</taxon>
    </lineage>
</organism>
<feature type="compositionally biased region" description="Pro residues" evidence="1">
    <location>
        <begin position="40"/>
        <end position="56"/>
    </location>
</feature>
<evidence type="ECO:0000313" key="3">
    <source>
        <dbReference type="Proteomes" id="UP000823941"/>
    </source>
</evidence>
<accession>A0ABQ7QB10</accession>
<dbReference type="Proteomes" id="UP000823941">
    <property type="component" value="Chromosome 18"/>
</dbReference>
<sequence>MSKKVIKRRILHWPWLHGRRALSVSGTSSYSVAGDVTTPAPLPPPPPPPPRAGGRW</sequence>
<dbReference type="EMBL" id="JAHIBW010000018">
    <property type="protein sequence ID" value="KAG7302417.1"/>
    <property type="molecule type" value="Genomic_DNA"/>
</dbReference>
<comment type="caution">
    <text evidence="2">The sequence shown here is derived from an EMBL/GenBank/DDBJ whole genome shotgun (WGS) entry which is preliminary data.</text>
</comment>
<evidence type="ECO:0000313" key="2">
    <source>
        <dbReference type="EMBL" id="KAG7302417.1"/>
    </source>
</evidence>